<evidence type="ECO:0000256" key="1">
    <source>
        <dbReference type="ARBA" id="ARBA00004370"/>
    </source>
</evidence>
<dbReference type="PANTHER" id="PTHR11920:SF500">
    <property type="entry name" value="GUANYLATE CYCLASE 2G"/>
    <property type="match status" value="1"/>
</dbReference>
<feature type="domain" description="Guanylate cyclase" evidence="7">
    <location>
        <begin position="64"/>
        <end position="156"/>
    </location>
</feature>
<dbReference type="Proteomes" id="UP000710432">
    <property type="component" value="Unassembled WGS sequence"/>
</dbReference>
<keyword evidence="4" id="KW-1133">Transmembrane helix</keyword>
<dbReference type="GO" id="GO:0001653">
    <property type="term" value="F:peptide receptor activity"/>
    <property type="evidence" value="ECO:0007669"/>
    <property type="project" value="TreeGrafter"/>
</dbReference>
<reference evidence="8" key="1">
    <citation type="submission" date="2020-03" db="EMBL/GenBank/DDBJ databases">
        <title>Studies in the Genomics of Life Span.</title>
        <authorList>
            <person name="Glass D."/>
        </authorList>
    </citation>
    <scope>NUCLEOTIDE SEQUENCE</scope>
    <source>
        <strain evidence="8">LTLLF</strain>
        <tissue evidence="8">Muscle</tissue>
    </source>
</reference>
<keyword evidence="5" id="KW-0472">Membrane</keyword>
<evidence type="ECO:0000256" key="3">
    <source>
        <dbReference type="ARBA" id="ARBA00022741"/>
    </source>
</evidence>
<dbReference type="EMBL" id="JAATJU010023800">
    <property type="protein sequence ID" value="KAH0506957.1"/>
    <property type="molecule type" value="Genomic_DNA"/>
</dbReference>
<proteinExistence type="predicted"/>
<protein>
    <submittedName>
        <fullName evidence="8">Guanylate cyclase 2G</fullName>
    </submittedName>
</protein>
<dbReference type="PANTHER" id="PTHR11920">
    <property type="entry name" value="GUANYLYL CYCLASE"/>
    <property type="match status" value="1"/>
</dbReference>
<evidence type="ECO:0000256" key="5">
    <source>
        <dbReference type="ARBA" id="ARBA00023136"/>
    </source>
</evidence>
<dbReference type="AlphaFoldDB" id="A0A8J6GB01"/>
<evidence type="ECO:0000256" key="6">
    <source>
        <dbReference type="ARBA" id="ARBA00023239"/>
    </source>
</evidence>
<dbReference type="SUPFAM" id="SSF55073">
    <property type="entry name" value="Nucleotide cyclase"/>
    <property type="match status" value="1"/>
</dbReference>
<dbReference type="PROSITE" id="PS50125">
    <property type="entry name" value="GUANYLATE_CYCLASE_2"/>
    <property type="match status" value="1"/>
</dbReference>
<dbReference type="GO" id="GO:0005886">
    <property type="term" value="C:plasma membrane"/>
    <property type="evidence" value="ECO:0007669"/>
    <property type="project" value="TreeGrafter"/>
</dbReference>
<organism evidence="8 9">
    <name type="scientific">Microtus ochrogaster</name>
    <name type="common">Prairie vole</name>
    <dbReference type="NCBI Taxonomy" id="79684"/>
    <lineage>
        <taxon>Eukaryota</taxon>
        <taxon>Metazoa</taxon>
        <taxon>Chordata</taxon>
        <taxon>Craniata</taxon>
        <taxon>Vertebrata</taxon>
        <taxon>Euteleostomi</taxon>
        <taxon>Mammalia</taxon>
        <taxon>Eutheria</taxon>
        <taxon>Euarchontoglires</taxon>
        <taxon>Glires</taxon>
        <taxon>Rodentia</taxon>
        <taxon>Myomorpha</taxon>
        <taxon>Muroidea</taxon>
        <taxon>Cricetidae</taxon>
        <taxon>Arvicolinae</taxon>
        <taxon>Microtus</taxon>
    </lineage>
</organism>
<dbReference type="GO" id="GO:0004016">
    <property type="term" value="F:adenylate cyclase activity"/>
    <property type="evidence" value="ECO:0007669"/>
    <property type="project" value="TreeGrafter"/>
</dbReference>
<accession>A0A8J6GB01</accession>
<comment type="subcellular location">
    <subcellularLocation>
        <location evidence="1">Membrane</location>
    </subcellularLocation>
</comment>
<dbReference type="GO" id="GO:0007168">
    <property type="term" value="P:receptor guanylyl cyclase signaling pathway"/>
    <property type="evidence" value="ECO:0007669"/>
    <property type="project" value="TreeGrafter"/>
</dbReference>
<dbReference type="Pfam" id="PF00211">
    <property type="entry name" value="Guanylate_cyc"/>
    <property type="match status" value="1"/>
</dbReference>
<dbReference type="GO" id="GO:0000166">
    <property type="term" value="F:nucleotide binding"/>
    <property type="evidence" value="ECO:0007669"/>
    <property type="project" value="UniProtKB-KW"/>
</dbReference>
<name>A0A8J6GB01_MICOH</name>
<dbReference type="InterPro" id="IPR029787">
    <property type="entry name" value="Nucleotide_cyclase"/>
</dbReference>
<gene>
    <name evidence="8" type="ORF">LTLLF_170630</name>
</gene>
<keyword evidence="6" id="KW-0456">Lyase</keyword>
<evidence type="ECO:0000313" key="9">
    <source>
        <dbReference type="Proteomes" id="UP000710432"/>
    </source>
</evidence>
<dbReference type="InterPro" id="IPR050401">
    <property type="entry name" value="Cyclic_nucleotide_synthase"/>
</dbReference>
<dbReference type="SMART" id="SM00044">
    <property type="entry name" value="CYCc"/>
    <property type="match status" value="1"/>
</dbReference>
<keyword evidence="3" id="KW-0547">Nucleotide-binding</keyword>
<evidence type="ECO:0000259" key="7">
    <source>
        <dbReference type="PROSITE" id="PS50125"/>
    </source>
</evidence>
<keyword evidence="2" id="KW-0812">Transmembrane</keyword>
<dbReference type="GO" id="GO:0035556">
    <property type="term" value="P:intracellular signal transduction"/>
    <property type="evidence" value="ECO:0007669"/>
    <property type="project" value="InterPro"/>
</dbReference>
<dbReference type="GO" id="GO:0004383">
    <property type="term" value="F:guanylate cyclase activity"/>
    <property type="evidence" value="ECO:0007669"/>
    <property type="project" value="TreeGrafter"/>
</dbReference>
<dbReference type="Gene3D" id="3.30.70.1230">
    <property type="entry name" value="Nucleotide cyclase"/>
    <property type="match status" value="1"/>
</dbReference>
<comment type="caution">
    <text evidence="8">The sequence shown here is derived from an EMBL/GenBank/DDBJ whole genome shotgun (WGS) entry which is preliminary data.</text>
</comment>
<evidence type="ECO:0000256" key="4">
    <source>
        <dbReference type="ARBA" id="ARBA00022989"/>
    </source>
</evidence>
<evidence type="ECO:0000256" key="2">
    <source>
        <dbReference type="ARBA" id="ARBA00022692"/>
    </source>
</evidence>
<sequence length="193" mass="21385">MPTLQRVRCAKPNCGFQTFVNVTVPQIECYNIVVWAHAMALIHFVGEQLIAGKSVEPEHFASVTIFFSDIVGVTKLCSLSSPLQVISLLNDWYSLFGHTVETHDVHRLASGLPIRNGAQRADEIATMSLHLLSATTHSQIGHVPQKRLQLQTGLHTAQSAHDYGGISLLRKDSSTTRTPPVCSRIIRFRLSQF</sequence>
<dbReference type="InterPro" id="IPR001054">
    <property type="entry name" value="A/G_cyclase"/>
</dbReference>
<evidence type="ECO:0000313" key="8">
    <source>
        <dbReference type="EMBL" id="KAH0506957.1"/>
    </source>
</evidence>